<proteinExistence type="predicted"/>
<feature type="transmembrane region" description="Helical" evidence="1">
    <location>
        <begin position="128"/>
        <end position="148"/>
    </location>
</feature>
<dbReference type="EMBL" id="HBFX01003594">
    <property type="protein sequence ID" value="CAD8947743.1"/>
    <property type="molecule type" value="Transcribed_RNA"/>
</dbReference>
<evidence type="ECO:0000256" key="1">
    <source>
        <dbReference type="SAM" id="Phobius"/>
    </source>
</evidence>
<organism evidence="3">
    <name type="scientific">Hemiselmis andersenii</name>
    <name type="common">Cryptophyte alga</name>
    <dbReference type="NCBI Taxonomy" id="464988"/>
    <lineage>
        <taxon>Eukaryota</taxon>
        <taxon>Cryptophyceae</taxon>
        <taxon>Cryptomonadales</taxon>
        <taxon>Hemiselmidaceae</taxon>
        <taxon>Hemiselmis</taxon>
    </lineage>
</organism>
<feature type="transmembrane region" description="Helical" evidence="1">
    <location>
        <begin position="12"/>
        <end position="34"/>
    </location>
</feature>
<keyword evidence="1" id="KW-1133">Transmembrane helix</keyword>
<accession>A0A6U2FMF1</accession>
<gene>
    <name evidence="3" type="ORF">HAND00432_LOCUS2261</name>
    <name evidence="2" type="ORF">HAND1043_LOCUS8454</name>
</gene>
<dbReference type="AlphaFoldDB" id="A0A6U2FMF1"/>
<keyword evidence="1" id="KW-0472">Membrane</keyword>
<reference evidence="3" key="1">
    <citation type="submission" date="2021-01" db="EMBL/GenBank/DDBJ databases">
        <authorList>
            <person name="Corre E."/>
            <person name="Pelletier E."/>
            <person name="Niang G."/>
            <person name="Scheremetjew M."/>
            <person name="Finn R."/>
            <person name="Kale V."/>
            <person name="Holt S."/>
            <person name="Cochrane G."/>
            <person name="Meng A."/>
            <person name="Brown T."/>
            <person name="Cohen L."/>
        </authorList>
    </citation>
    <scope>NUCLEOTIDE SEQUENCE</scope>
    <source>
        <strain evidence="2">CCMP441</strain>
        <strain evidence="3">CCMP644</strain>
    </source>
</reference>
<keyword evidence="1" id="KW-0812">Transmembrane</keyword>
<sequence>MDKLGPYFQPAGRFATMATLLLPAVAIVVLWVVRRKQLEDMVAVSTVLRIFLIIHAVYFSILPLMFEGGLDLSGALLDKMGLNSFGHIPEKPDNLFWQMTNLCGELFFVATVAYLVMATLNELPRWTLLIPLAQVTYNLKNSLVWLVLYKFFSPTKTPNFMMGADFCIIFPCFVVYTLAYLSEKVKQS</sequence>
<evidence type="ECO:0000313" key="2">
    <source>
        <dbReference type="EMBL" id="CAD8741960.1"/>
    </source>
</evidence>
<evidence type="ECO:0008006" key="4">
    <source>
        <dbReference type="Google" id="ProtNLM"/>
    </source>
</evidence>
<dbReference type="EMBL" id="HBFK01013974">
    <property type="protein sequence ID" value="CAD8741960.1"/>
    <property type="molecule type" value="Transcribed_RNA"/>
</dbReference>
<feature type="transmembrane region" description="Helical" evidence="1">
    <location>
        <begin position="46"/>
        <end position="66"/>
    </location>
</feature>
<feature type="transmembrane region" description="Helical" evidence="1">
    <location>
        <begin position="95"/>
        <end position="116"/>
    </location>
</feature>
<name>A0A6U2FMF1_HEMAN</name>
<feature type="transmembrane region" description="Helical" evidence="1">
    <location>
        <begin position="160"/>
        <end position="181"/>
    </location>
</feature>
<evidence type="ECO:0000313" key="3">
    <source>
        <dbReference type="EMBL" id="CAD8947743.1"/>
    </source>
</evidence>
<protein>
    <recommendedName>
        <fullName evidence="4">EXPERA domain-containing protein</fullName>
    </recommendedName>
</protein>